<dbReference type="Proteomes" id="UP000637695">
    <property type="component" value="Unassembled WGS sequence"/>
</dbReference>
<name>A0A917K2U2_9BACL</name>
<dbReference type="RefSeq" id="WP_188880979.1">
    <property type="nucleotide sequence ID" value="NZ_BMOY01000005.1"/>
</dbReference>
<organism evidence="1 2">
    <name type="scientific">Alicyclobacillus cellulosilyticus</name>
    <dbReference type="NCBI Taxonomy" id="1003997"/>
    <lineage>
        <taxon>Bacteria</taxon>
        <taxon>Bacillati</taxon>
        <taxon>Bacillota</taxon>
        <taxon>Bacilli</taxon>
        <taxon>Bacillales</taxon>
        <taxon>Alicyclobacillaceae</taxon>
        <taxon>Alicyclobacillus</taxon>
    </lineage>
</organism>
<comment type="caution">
    <text evidence="1">The sequence shown here is derived from an EMBL/GenBank/DDBJ whole genome shotgun (WGS) entry which is preliminary data.</text>
</comment>
<keyword evidence="2" id="KW-1185">Reference proteome</keyword>
<proteinExistence type="predicted"/>
<accession>A0A917K2U2</accession>
<sequence length="93" mass="10362">MTTRFSLAELAEMLRVPVDVVRAAVDDLAARGELTAESFTFAGRNWRIAPSDVKRIQDHIAEGVRRGVIQITPPKRRVLRKVVVGREDPPSQA</sequence>
<gene>
    <name evidence="1" type="ORF">GCM10010885_05240</name>
</gene>
<reference evidence="1" key="1">
    <citation type="journal article" date="2014" name="Int. J. Syst. Evol. Microbiol.">
        <title>Complete genome sequence of Corynebacterium casei LMG S-19264T (=DSM 44701T), isolated from a smear-ripened cheese.</title>
        <authorList>
            <consortium name="US DOE Joint Genome Institute (JGI-PGF)"/>
            <person name="Walter F."/>
            <person name="Albersmeier A."/>
            <person name="Kalinowski J."/>
            <person name="Ruckert C."/>
        </authorList>
    </citation>
    <scope>NUCLEOTIDE SEQUENCE</scope>
    <source>
        <strain evidence="1">JCM 18487</strain>
    </source>
</reference>
<dbReference type="EMBL" id="BMOY01000005">
    <property type="protein sequence ID" value="GGI98720.1"/>
    <property type="molecule type" value="Genomic_DNA"/>
</dbReference>
<evidence type="ECO:0000313" key="2">
    <source>
        <dbReference type="Proteomes" id="UP000637695"/>
    </source>
</evidence>
<reference evidence="1" key="2">
    <citation type="submission" date="2020-09" db="EMBL/GenBank/DDBJ databases">
        <authorList>
            <person name="Sun Q."/>
            <person name="Ohkuma M."/>
        </authorList>
    </citation>
    <scope>NUCLEOTIDE SEQUENCE</scope>
    <source>
        <strain evidence="1">JCM 18487</strain>
    </source>
</reference>
<protein>
    <submittedName>
        <fullName evidence="1">Uncharacterized protein</fullName>
    </submittedName>
</protein>
<evidence type="ECO:0000313" key="1">
    <source>
        <dbReference type="EMBL" id="GGI98720.1"/>
    </source>
</evidence>
<dbReference type="AlphaFoldDB" id="A0A917K2U2"/>